<organism evidence="1 2">
    <name type="scientific">Roseimaritima multifibrata</name>
    <dbReference type="NCBI Taxonomy" id="1930274"/>
    <lineage>
        <taxon>Bacteria</taxon>
        <taxon>Pseudomonadati</taxon>
        <taxon>Planctomycetota</taxon>
        <taxon>Planctomycetia</taxon>
        <taxon>Pirellulales</taxon>
        <taxon>Pirellulaceae</taxon>
        <taxon>Roseimaritima</taxon>
    </lineage>
</organism>
<keyword evidence="2" id="KW-1185">Reference proteome</keyword>
<dbReference type="RefSeq" id="WP_218932981.1">
    <property type="nucleotide sequence ID" value="NZ_CP036262.1"/>
</dbReference>
<proteinExistence type="predicted"/>
<reference evidence="1 2" key="1">
    <citation type="submission" date="2019-02" db="EMBL/GenBank/DDBJ databases">
        <title>Deep-cultivation of Planctomycetes and their phenomic and genomic characterization uncovers novel biology.</title>
        <authorList>
            <person name="Wiegand S."/>
            <person name="Jogler M."/>
            <person name="Boedeker C."/>
            <person name="Pinto D."/>
            <person name="Vollmers J."/>
            <person name="Rivas-Marin E."/>
            <person name="Kohn T."/>
            <person name="Peeters S.H."/>
            <person name="Heuer A."/>
            <person name="Rast P."/>
            <person name="Oberbeckmann S."/>
            <person name="Bunk B."/>
            <person name="Jeske O."/>
            <person name="Meyerdierks A."/>
            <person name="Storesund J.E."/>
            <person name="Kallscheuer N."/>
            <person name="Luecker S."/>
            <person name="Lage O.M."/>
            <person name="Pohl T."/>
            <person name="Merkel B.J."/>
            <person name="Hornburger P."/>
            <person name="Mueller R.-W."/>
            <person name="Bruemmer F."/>
            <person name="Labrenz M."/>
            <person name="Spormann A.M."/>
            <person name="Op den Camp H."/>
            <person name="Overmann J."/>
            <person name="Amann R."/>
            <person name="Jetten M.S.M."/>
            <person name="Mascher T."/>
            <person name="Medema M.H."/>
            <person name="Devos D.P."/>
            <person name="Kaster A.-K."/>
            <person name="Ovreas L."/>
            <person name="Rohde M."/>
            <person name="Galperin M.Y."/>
            <person name="Jogler C."/>
        </authorList>
    </citation>
    <scope>NUCLEOTIDE SEQUENCE [LARGE SCALE GENOMIC DNA]</scope>
    <source>
        <strain evidence="1 2">FF011L</strain>
    </source>
</reference>
<dbReference type="EMBL" id="CP036262">
    <property type="protein sequence ID" value="QDS91893.1"/>
    <property type="molecule type" value="Genomic_DNA"/>
</dbReference>
<dbReference type="InterPro" id="IPR037219">
    <property type="entry name" value="Peptidase_M41-like"/>
</dbReference>
<sequence length="181" mass="19618">MTINRSDERFTICLHESGHGTAGIILGGRVGGILLVADGGLAHVDELSPDSHAFMVAAGPAAESLAADHEAPDTPQASYQDIATAEFPEGTDRSFVWSCGFADVEGGLRTAKSDDRSLAEWAIGGVEQYPEQWERRIKLARRVAAEIVRDHEAAIVRIAKRLFIHGRVTGDEIKQLMRGQE</sequence>
<accession>A0A517MAH6</accession>
<dbReference type="GO" id="GO:0005524">
    <property type="term" value="F:ATP binding"/>
    <property type="evidence" value="ECO:0007669"/>
    <property type="project" value="InterPro"/>
</dbReference>
<dbReference type="Pfam" id="PF13398">
    <property type="entry name" value="Peptidase_M50B"/>
    <property type="match status" value="1"/>
</dbReference>
<dbReference type="InterPro" id="IPR049500">
    <property type="entry name" value="Peptidase_M50B-like"/>
</dbReference>
<evidence type="ECO:0008006" key="3">
    <source>
        <dbReference type="Google" id="ProtNLM"/>
    </source>
</evidence>
<dbReference type="AlphaFoldDB" id="A0A517MAH6"/>
<gene>
    <name evidence="1" type="ORF">FF011L_06290</name>
</gene>
<name>A0A517MAH6_9BACT</name>
<dbReference type="Gene3D" id="1.20.58.760">
    <property type="entry name" value="Peptidase M41"/>
    <property type="match status" value="1"/>
</dbReference>
<dbReference type="GO" id="GO:0004176">
    <property type="term" value="F:ATP-dependent peptidase activity"/>
    <property type="evidence" value="ECO:0007669"/>
    <property type="project" value="InterPro"/>
</dbReference>
<dbReference type="GO" id="GO:0006508">
    <property type="term" value="P:proteolysis"/>
    <property type="evidence" value="ECO:0007669"/>
    <property type="project" value="InterPro"/>
</dbReference>
<dbReference type="Proteomes" id="UP000320672">
    <property type="component" value="Chromosome"/>
</dbReference>
<evidence type="ECO:0000313" key="1">
    <source>
        <dbReference type="EMBL" id="QDS91893.1"/>
    </source>
</evidence>
<dbReference type="SUPFAM" id="SSF140990">
    <property type="entry name" value="FtsH protease domain-like"/>
    <property type="match status" value="1"/>
</dbReference>
<dbReference type="GO" id="GO:0004222">
    <property type="term" value="F:metalloendopeptidase activity"/>
    <property type="evidence" value="ECO:0007669"/>
    <property type="project" value="InterPro"/>
</dbReference>
<evidence type="ECO:0000313" key="2">
    <source>
        <dbReference type="Proteomes" id="UP000320672"/>
    </source>
</evidence>
<dbReference type="KEGG" id="rml:FF011L_06290"/>
<protein>
    <recommendedName>
        <fullName evidence="3">Peptidase M41 domain-containing protein</fullName>
    </recommendedName>
</protein>